<proteinExistence type="predicted"/>
<name>A0A2I0XJI5_9ASPA</name>
<reference evidence="1 2" key="2">
    <citation type="journal article" date="2017" name="Nature">
        <title>The Apostasia genome and the evolution of orchids.</title>
        <authorList>
            <person name="Zhang G.Q."/>
            <person name="Liu K.W."/>
            <person name="Li Z."/>
            <person name="Lohaus R."/>
            <person name="Hsiao Y.Y."/>
            <person name="Niu S.C."/>
            <person name="Wang J.Y."/>
            <person name="Lin Y.C."/>
            <person name="Xu Q."/>
            <person name="Chen L.J."/>
            <person name="Yoshida K."/>
            <person name="Fujiwara S."/>
            <person name="Wang Z.W."/>
            <person name="Zhang Y.Q."/>
            <person name="Mitsuda N."/>
            <person name="Wang M."/>
            <person name="Liu G.H."/>
            <person name="Pecoraro L."/>
            <person name="Huang H.X."/>
            <person name="Xiao X.J."/>
            <person name="Lin M."/>
            <person name="Wu X.Y."/>
            <person name="Wu W.L."/>
            <person name="Chen Y.Y."/>
            <person name="Chang S.B."/>
            <person name="Sakamoto S."/>
            <person name="Ohme-Takagi M."/>
            <person name="Yagi M."/>
            <person name="Zeng S.J."/>
            <person name="Shen C.Y."/>
            <person name="Yeh C.M."/>
            <person name="Luo Y.B."/>
            <person name="Tsai W.C."/>
            <person name="Van de Peer Y."/>
            <person name="Liu Z.J."/>
        </authorList>
    </citation>
    <scope>NUCLEOTIDE SEQUENCE [LARGE SCALE GENOMIC DNA]</scope>
    <source>
        <tissue evidence="1">The whole plant</tissue>
    </source>
</reference>
<sequence length="136" mass="15332">MKLHSIWGSKILSVAGKITLVKSILLTLPAYYASHSLVPKRILDELDKLCSNFIWSKSDGSMGLHFVSWEDICKPVSKARRGLFSCASKTAALRARMAWKFFQDRDSLFHEVLAAKYGEKLETCNNRVNCTSLGNY</sequence>
<evidence type="ECO:0000313" key="2">
    <source>
        <dbReference type="Proteomes" id="UP000233837"/>
    </source>
</evidence>
<gene>
    <name evidence="1" type="ORF">MA16_Dca025674</name>
</gene>
<dbReference type="PANTHER" id="PTHR33116:SF78">
    <property type="entry name" value="OS12G0587133 PROTEIN"/>
    <property type="match status" value="1"/>
</dbReference>
<accession>A0A2I0XJI5</accession>
<reference evidence="1 2" key="1">
    <citation type="journal article" date="2016" name="Sci. Rep.">
        <title>The Dendrobium catenatum Lindl. genome sequence provides insights into polysaccharide synthase, floral development and adaptive evolution.</title>
        <authorList>
            <person name="Zhang G.Q."/>
            <person name="Xu Q."/>
            <person name="Bian C."/>
            <person name="Tsai W.C."/>
            <person name="Yeh C.M."/>
            <person name="Liu K.W."/>
            <person name="Yoshida K."/>
            <person name="Zhang L.S."/>
            <person name="Chang S.B."/>
            <person name="Chen F."/>
            <person name="Shi Y."/>
            <person name="Su Y.Y."/>
            <person name="Zhang Y.Q."/>
            <person name="Chen L.J."/>
            <person name="Yin Y."/>
            <person name="Lin M."/>
            <person name="Huang H."/>
            <person name="Deng H."/>
            <person name="Wang Z.W."/>
            <person name="Zhu S.L."/>
            <person name="Zhao X."/>
            <person name="Deng C."/>
            <person name="Niu S.C."/>
            <person name="Huang J."/>
            <person name="Wang M."/>
            <person name="Liu G.H."/>
            <person name="Yang H.J."/>
            <person name="Xiao X.J."/>
            <person name="Hsiao Y.Y."/>
            <person name="Wu W.L."/>
            <person name="Chen Y.Y."/>
            <person name="Mitsuda N."/>
            <person name="Ohme-Takagi M."/>
            <person name="Luo Y.B."/>
            <person name="Van de Peer Y."/>
            <person name="Liu Z.J."/>
        </authorList>
    </citation>
    <scope>NUCLEOTIDE SEQUENCE [LARGE SCALE GENOMIC DNA]</scope>
    <source>
        <tissue evidence="1">The whole plant</tissue>
    </source>
</reference>
<keyword evidence="2" id="KW-1185">Reference proteome</keyword>
<organism evidence="1 2">
    <name type="scientific">Dendrobium catenatum</name>
    <dbReference type="NCBI Taxonomy" id="906689"/>
    <lineage>
        <taxon>Eukaryota</taxon>
        <taxon>Viridiplantae</taxon>
        <taxon>Streptophyta</taxon>
        <taxon>Embryophyta</taxon>
        <taxon>Tracheophyta</taxon>
        <taxon>Spermatophyta</taxon>
        <taxon>Magnoliopsida</taxon>
        <taxon>Liliopsida</taxon>
        <taxon>Asparagales</taxon>
        <taxon>Orchidaceae</taxon>
        <taxon>Epidendroideae</taxon>
        <taxon>Malaxideae</taxon>
        <taxon>Dendrobiinae</taxon>
        <taxon>Dendrobium</taxon>
    </lineage>
</organism>
<protein>
    <submittedName>
        <fullName evidence="1">Ribonuclease H protein</fullName>
    </submittedName>
</protein>
<evidence type="ECO:0000313" key="1">
    <source>
        <dbReference type="EMBL" id="PKU88070.1"/>
    </source>
</evidence>
<dbReference type="PANTHER" id="PTHR33116">
    <property type="entry name" value="REVERSE TRANSCRIPTASE ZINC-BINDING DOMAIN-CONTAINING PROTEIN-RELATED-RELATED"/>
    <property type="match status" value="1"/>
</dbReference>
<dbReference type="EMBL" id="KZ501828">
    <property type="protein sequence ID" value="PKU88070.1"/>
    <property type="molecule type" value="Genomic_DNA"/>
</dbReference>
<dbReference type="AlphaFoldDB" id="A0A2I0XJI5"/>
<dbReference type="Proteomes" id="UP000233837">
    <property type="component" value="Unassembled WGS sequence"/>
</dbReference>